<gene>
    <name evidence="3" type="ORF">BEE62_16605</name>
</gene>
<dbReference type="InterPro" id="IPR021204">
    <property type="entry name" value="Integr_conj_element_PFL4711"/>
</dbReference>
<comment type="caution">
    <text evidence="3">The sequence shown here is derived from an EMBL/GenBank/DDBJ whole genome shotgun (WGS) entry which is preliminary data.</text>
</comment>
<evidence type="ECO:0000256" key="1">
    <source>
        <dbReference type="SAM" id="Coils"/>
    </source>
</evidence>
<dbReference type="EMBL" id="MPKY01000004">
    <property type="protein sequence ID" value="OJS98378.1"/>
    <property type="molecule type" value="Genomic_DNA"/>
</dbReference>
<sequence length="409" mass="44342">MLSGPPTAVHTVPVLSFGSGWDLGMECGKFDPKITVSNQLNGITDGFKNMMNNIIQSATGAVASLPALAIQRADPALYDLLQQGILQGKMDFEWAETSCQEMASVMMGDQGFPFEKFKVNAQVSEWAYQIGAKGGDAKATKDEVDRLEAGNEGAEWICGVKKGGVAMPPINALRDVVIVGYNVLFDQSNPCTTASIPPAAGQGTPLWEYWSGPVAAATWAMEVVGDTEIRTCETCKKLETTPGKGLTYKHRDMSDSIYNDLEDLVNGVTPMTWQNLNRVSAPPGVLIDDTVIAAIRKRPLDSQPTMIRKLAGEIAYTRLVEQGRLLTQMLRSGVKEPNVSNLQSAKAVVNDAIDHLQVELDQLDNEIKTRQAIAKLTIQRIVGAEEREIQNTRAPSRAKPTGLNSLGQP</sequence>
<feature type="coiled-coil region" evidence="1">
    <location>
        <begin position="346"/>
        <end position="373"/>
    </location>
</feature>
<accession>A0A1M2USR7</accession>
<reference evidence="3" key="1">
    <citation type="submission" date="2016-11" db="EMBL/GenBank/DDBJ databases">
        <title>Draft Genome Sequence of Marinobacter hydrocarbonoclasticus strain STW2, a polyaromatic aromatic hydrocarbon degrading and denitrifying bacterium from rhizosphere of Seagrass Enhalus acodoides.</title>
        <authorList>
            <person name="Ling J."/>
            <person name="Dong J."/>
        </authorList>
    </citation>
    <scope>NUCLEOTIDE SEQUENCE [LARGE SCALE GENOMIC DNA]</scope>
    <source>
        <strain evidence="3">STW2</strain>
    </source>
</reference>
<keyword evidence="1" id="KW-0175">Coiled coil</keyword>
<proteinExistence type="predicted"/>
<dbReference type="Proteomes" id="UP000183986">
    <property type="component" value="Unassembled WGS sequence"/>
</dbReference>
<dbReference type="AlphaFoldDB" id="A0A1M2USR7"/>
<name>A0A1M2USR7_MARNT</name>
<evidence type="ECO:0000313" key="3">
    <source>
        <dbReference type="EMBL" id="OJS98378.1"/>
    </source>
</evidence>
<evidence type="ECO:0000313" key="4">
    <source>
        <dbReference type="Proteomes" id="UP000183986"/>
    </source>
</evidence>
<dbReference type="NCBIfam" id="TIGR03755">
    <property type="entry name" value="conj_TIGR03755"/>
    <property type="match status" value="1"/>
</dbReference>
<feature type="region of interest" description="Disordered" evidence="2">
    <location>
        <begin position="389"/>
        <end position="409"/>
    </location>
</feature>
<protein>
    <submittedName>
        <fullName evidence="3">Integrating conjugative element protein</fullName>
    </submittedName>
</protein>
<evidence type="ECO:0000256" key="2">
    <source>
        <dbReference type="SAM" id="MobiDB-lite"/>
    </source>
</evidence>
<keyword evidence="4" id="KW-1185">Reference proteome</keyword>
<organism evidence="3 4">
    <name type="scientific">Marinobacter nauticus</name>
    <name type="common">Marinobacter hydrocarbonoclasticus</name>
    <name type="synonym">Marinobacter aquaeolei</name>
    <dbReference type="NCBI Taxonomy" id="2743"/>
    <lineage>
        <taxon>Bacteria</taxon>
        <taxon>Pseudomonadati</taxon>
        <taxon>Pseudomonadota</taxon>
        <taxon>Gammaproteobacteria</taxon>
        <taxon>Pseudomonadales</taxon>
        <taxon>Marinobacteraceae</taxon>
        <taxon>Marinobacter</taxon>
    </lineage>
</organism>